<organism evidence="2 3">
    <name type="scientific">Pseudoxanthomonas mexicana</name>
    <dbReference type="NCBI Taxonomy" id="128785"/>
    <lineage>
        <taxon>Bacteria</taxon>
        <taxon>Pseudomonadati</taxon>
        <taxon>Pseudomonadota</taxon>
        <taxon>Gammaproteobacteria</taxon>
        <taxon>Lysobacterales</taxon>
        <taxon>Lysobacteraceae</taxon>
        <taxon>Pseudoxanthomonas</taxon>
    </lineage>
</organism>
<dbReference type="RefSeq" id="WP_185895744.1">
    <property type="nucleotide sequence ID" value="NZ_CP060028.1"/>
</dbReference>
<evidence type="ECO:0000313" key="3">
    <source>
        <dbReference type="Proteomes" id="UP000515506"/>
    </source>
</evidence>
<dbReference type="PROSITE" id="PS50943">
    <property type="entry name" value="HTH_CROC1"/>
    <property type="match status" value="1"/>
</dbReference>
<name>A0ABX6RB88_PSEMX</name>
<dbReference type="Proteomes" id="UP000515506">
    <property type="component" value="Chromosome"/>
</dbReference>
<gene>
    <name evidence="2" type="ORF">H4W19_01610</name>
</gene>
<dbReference type="Gene3D" id="1.10.260.40">
    <property type="entry name" value="lambda repressor-like DNA-binding domains"/>
    <property type="match status" value="1"/>
</dbReference>
<evidence type="ECO:0000259" key="1">
    <source>
        <dbReference type="PROSITE" id="PS50943"/>
    </source>
</evidence>
<dbReference type="CDD" id="cd00093">
    <property type="entry name" value="HTH_XRE"/>
    <property type="match status" value="1"/>
</dbReference>
<accession>A0ABX6RB88</accession>
<dbReference type="InterPro" id="IPR001387">
    <property type="entry name" value="Cro/C1-type_HTH"/>
</dbReference>
<dbReference type="Pfam" id="PF01381">
    <property type="entry name" value="HTH_3"/>
    <property type="match status" value="1"/>
</dbReference>
<reference evidence="2 3" key="1">
    <citation type="submission" date="2020-08" db="EMBL/GenBank/DDBJ databases">
        <title>Streptomycin resistant and MDR strain, P. mexicana.</title>
        <authorList>
            <person name="Ganesh-kumar S."/>
            <person name="Zhe T."/>
            <person name="Yu Z."/>
            <person name="Min Y."/>
        </authorList>
    </citation>
    <scope>NUCLEOTIDE SEQUENCE [LARGE SCALE GENOMIC DNA]</scope>
    <source>
        <strain evidence="2 3">GTZY</strain>
    </source>
</reference>
<sequence length="122" mass="14151">MDFGTYIADLRDKKGFSLRELEKKAGDLNHVYIWRLEKGDRDAPSADTLDKLFKALEMSPREQELGRLLIRTEIHDELFRIARDNTDIPISDIEPVATMSFRGSRPTDEAGWLRLIEFVKDI</sequence>
<evidence type="ECO:0000313" key="2">
    <source>
        <dbReference type="EMBL" id="QND80530.1"/>
    </source>
</evidence>
<dbReference type="SMART" id="SM00530">
    <property type="entry name" value="HTH_XRE"/>
    <property type="match status" value="1"/>
</dbReference>
<protein>
    <submittedName>
        <fullName evidence="2">Helix-turn-helix transcriptional regulator</fullName>
    </submittedName>
</protein>
<keyword evidence="3" id="KW-1185">Reference proteome</keyword>
<dbReference type="InterPro" id="IPR010982">
    <property type="entry name" value="Lambda_DNA-bd_dom_sf"/>
</dbReference>
<dbReference type="EMBL" id="CP060028">
    <property type="protein sequence ID" value="QND80530.1"/>
    <property type="molecule type" value="Genomic_DNA"/>
</dbReference>
<feature type="domain" description="HTH cro/C1-type" evidence="1">
    <location>
        <begin position="7"/>
        <end position="63"/>
    </location>
</feature>
<proteinExistence type="predicted"/>
<dbReference type="SUPFAM" id="SSF47413">
    <property type="entry name" value="lambda repressor-like DNA-binding domains"/>
    <property type="match status" value="1"/>
</dbReference>